<organism evidence="3 5">
    <name type="scientific">Mycobacterium talmoniae</name>
    <dbReference type="NCBI Taxonomy" id="1858794"/>
    <lineage>
        <taxon>Bacteria</taxon>
        <taxon>Bacillati</taxon>
        <taxon>Actinomycetota</taxon>
        <taxon>Actinomycetes</taxon>
        <taxon>Mycobacteriales</taxon>
        <taxon>Mycobacteriaceae</taxon>
        <taxon>Mycobacterium</taxon>
    </lineage>
</organism>
<gene>
    <name evidence="3" type="ORF">BKN37_22280</name>
    <name evidence="4" type="ORF">C1Y40_02276</name>
</gene>
<accession>A0A1S1NBV4</accession>
<evidence type="ECO:0000259" key="2">
    <source>
        <dbReference type="Pfam" id="PF05305"/>
    </source>
</evidence>
<protein>
    <recommendedName>
        <fullName evidence="2">DUF732 domain-containing protein</fullName>
    </recommendedName>
</protein>
<proteinExistence type="predicted"/>
<dbReference type="EMBL" id="MLQM01000171">
    <property type="protein sequence ID" value="OHU97055.1"/>
    <property type="molecule type" value="Genomic_DNA"/>
</dbReference>
<feature type="domain" description="DUF732" evidence="2">
    <location>
        <begin position="25"/>
        <end position="96"/>
    </location>
</feature>
<evidence type="ECO:0000256" key="1">
    <source>
        <dbReference type="SAM" id="SignalP"/>
    </source>
</evidence>
<name>A0A1S1NBV4_9MYCO</name>
<dbReference type="InterPro" id="IPR007969">
    <property type="entry name" value="DUF732"/>
</dbReference>
<sequence>MLKKIGIGAAAFVAAITLAAPAHADDASYLDYLRSHGQNIMGYGPVENDWVTAGHFACARLRDGETPEQAANHPQHAFQDNGPLVVDAARHELCPDKL</sequence>
<dbReference type="Proteomes" id="UP000179734">
    <property type="component" value="Unassembled WGS sequence"/>
</dbReference>
<evidence type="ECO:0000313" key="3">
    <source>
        <dbReference type="EMBL" id="OHU97055.1"/>
    </source>
</evidence>
<dbReference type="RefSeq" id="WP_071029126.1">
    <property type="nucleotide sequence ID" value="NZ_MLQM01000171.1"/>
</dbReference>
<keyword evidence="5" id="KW-1185">Reference proteome</keyword>
<feature type="signal peptide" evidence="1">
    <location>
        <begin position="1"/>
        <end position="24"/>
    </location>
</feature>
<dbReference type="Pfam" id="PF05305">
    <property type="entry name" value="DUF732"/>
    <property type="match status" value="1"/>
</dbReference>
<dbReference type="Proteomes" id="UP000238296">
    <property type="component" value="Unassembled WGS sequence"/>
</dbReference>
<comment type="caution">
    <text evidence="3">The sequence shown here is derived from an EMBL/GenBank/DDBJ whole genome shotgun (WGS) entry which is preliminary data.</text>
</comment>
<evidence type="ECO:0000313" key="5">
    <source>
        <dbReference type="Proteomes" id="UP000179734"/>
    </source>
</evidence>
<dbReference type="EMBL" id="PPEA01000322">
    <property type="protein sequence ID" value="PQM47528.1"/>
    <property type="molecule type" value="Genomic_DNA"/>
</dbReference>
<feature type="chain" id="PRO_5033745799" description="DUF732 domain-containing protein" evidence="1">
    <location>
        <begin position="25"/>
        <end position="98"/>
    </location>
</feature>
<evidence type="ECO:0000313" key="6">
    <source>
        <dbReference type="Proteomes" id="UP000238296"/>
    </source>
</evidence>
<keyword evidence="1" id="KW-0732">Signal</keyword>
<reference evidence="4 6" key="2">
    <citation type="journal article" date="2017" name="Int. J. Syst. Evol. Microbiol.">
        <title>Mycobacterium talmoniae sp. nov., a slowly growing mycobacterium isolated from human respiratory samples.</title>
        <authorList>
            <person name="Davidson R.M."/>
            <person name="DeGroote M.A."/>
            <person name="Marola J.L."/>
            <person name="Buss S."/>
            <person name="Jones V."/>
            <person name="McNeil M.R."/>
            <person name="Freifeld A.G."/>
            <person name="Elaine Epperson L."/>
            <person name="Hasan N.A."/>
            <person name="Jackson M."/>
            <person name="Iwen P.C."/>
            <person name="Salfinger M."/>
            <person name="Strong M."/>
        </authorList>
    </citation>
    <scope>NUCLEOTIDE SEQUENCE [LARGE SCALE GENOMIC DNA]</scope>
    <source>
        <strain evidence="4 6">ATCC BAA-2683</strain>
    </source>
</reference>
<dbReference type="AlphaFoldDB" id="A0A1S1NBV4"/>
<reference evidence="4" key="3">
    <citation type="submission" date="2018-01" db="EMBL/GenBank/DDBJ databases">
        <authorList>
            <person name="Gaut B.S."/>
            <person name="Morton B.R."/>
            <person name="Clegg M.T."/>
            <person name="Duvall M.R."/>
        </authorList>
    </citation>
    <scope>NUCLEOTIDE SEQUENCE</scope>
    <source>
        <strain evidence="4">ATCC BAA-2683</strain>
    </source>
</reference>
<evidence type="ECO:0000313" key="4">
    <source>
        <dbReference type="EMBL" id="PQM47528.1"/>
    </source>
</evidence>
<reference evidence="3 5" key="1">
    <citation type="submission" date="2016-10" db="EMBL/GenBank/DDBJ databases">
        <title>Genome sequence of Mycobacterium talmonii.</title>
        <authorList>
            <person name="Greninger A.L."/>
            <person name="Elliott B."/>
            <person name="Vasireddy S."/>
            <person name="Vasireddy R."/>
        </authorList>
    </citation>
    <scope>NUCLEOTIDE SEQUENCE [LARGE SCALE GENOMIC DNA]</scope>
    <source>
        <strain evidence="3">MO-5499</strain>
        <strain evidence="5">NE-TNMC-100812</strain>
    </source>
</reference>